<dbReference type="Gene3D" id="2.30.42.10">
    <property type="match status" value="1"/>
</dbReference>
<evidence type="ECO:0000256" key="1">
    <source>
        <dbReference type="SAM" id="MobiDB-lite"/>
    </source>
</evidence>
<dbReference type="InterPro" id="IPR001478">
    <property type="entry name" value="PDZ"/>
</dbReference>
<dbReference type="PROSITE" id="PS50106">
    <property type="entry name" value="PDZ"/>
    <property type="match status" value="1"/>
</dbReference>
<dbReference type="Proteomes" id="UP000095280">
    <property type="component" value="Unplaced"/>
</dbReference>
<feature type="domain" description="PDZ" evidence="2">
    <location>
        <begin position="10"/>
        <end position="90"/>
    </location>
</feature>
<dbReference type="AlphaFoldDB" id="A0A1I8GSD1"/>
<dbReference type="SMART" id="SM00228">
    <property type="entry name" value="PDZ"/>
    <property type="match status" value="1"/>
</dbReference>
<proteinExistence type="predicted"/>
<dbReference type="CDD" id="cd06667">
    <property type="entry name" value="PDZ2_MUPP1-like"/>
    <property type="match status" value="1"/>
</dbReference>
<dbReference type="Pfam" id="PF00595">
    <property type="entry name" value="PDZ"/>
    <property type="match status" value="1"/>
</dbReference>
<dbReference type="WBParaSite" id="maker-uti_cns_0002932-snap-gene-0.5-mRNA-1">
    <property type="protein sequence ID" value="maker-uti_cns_0002932-snap-gene-0.5-mRNA-1"/>
    <property type="gene ID" value="maker-uti_cns_0002932-snap-gene-0.5"/>
</dbReference>
<protein>
    <submittedName>
        <fullName evidence="4">PDZ domain-containing protein</fullName>
    </submittedName>
</protein>
<dbReference type="PANTHER" id="PTHR19964:SF92">
    <property type="entry name" value="PATJ HOMOLOG"/>
    <property type="match status" value="1"/>
</dbReference>
<evidence type="ECO:0000313" key="4">
    <source>
        <dbReference type="WBParaSite" id="maker-uti_cns_0002932-snap-gene-0.5-mRNA-1"/>
    </source>
</evidence>
<keyword evidence="3" id="KW-1185">Reference proteome</keyword>
<dbReference type="InterPro" id="IPR036034">
    <property type="entry name" value="PDZ_sf"/>
</dbReference>
<dbReference type="PANTHER" id="PTHR19964">
    <property type="entry name" value="MULTIPLE PDZ DOMAIN PROTEIN"/>
    <property type="match status" value="1"/>
</dbReference>
<feature type="region of interest" description="Disordered" evidence="1">
    <location>
        <begin position="176"/>
        <end position="198"/>
    </location>
</feature>
<name>A0A1I8GSD1_9PLAT</name>
<organism evidence="3 4">
    <name type="scientific">Macrostomum lignano</name>
    <dbReference type="NCBI Taxonomy" id="282301"/>
    <lineage>
        <taxon>Eukaryota</taxon>
        <taxon>Metazoa</taxon>
        <taxon>Spiralia</taxon>
        <taxon>Lophotrochozoa</taxon>
        <taxon>Platyhelminthes</taxon>
        <taxon>Rhabditophora</taxon>
        <taxon>Macrostomorpha</taxon>
        <taxon>Macrostomida</taxon>
        <taxon>Macrostomidae</taxon>
        <taxon>Macrostomum</taxon>
    </lineage>
</organism>
<reference evidence="4" key="1">
    <citation type="submission" date="2016-11" db="UniProtKB">
        <authorList>
            <consortium name="WormBaseParasite"/>
        </authorList>
    </citation>
    <scope>IDENTIFICATION</scope>
</reference>
<dbReference type="InterPro" id="IPR051342">
    <property type="entry name" value="PDZ_scaffold"/>
</dbReference>
<accession>A0A1I8GSD1</accession>
<sequence>LNTDWTEIEVIDLISDSSGLGFGIIGSKSTGVVVRTILSGGAADTDGRLRSGDHLLCIGLVSVRGMNSEQVASVLRQSGDRVRLVVARVIHDPAAESTVGVDGRCCQLVPTGELEAHLEALVAALDACAAASAEEEQEEQQAEAPSVDDSAGAAAAAAAATAPAVADVGAVDAGQESSVASSRRESASHHRQQPQSLRWLRQLGSKSADGGCAASSDIPASCPLKIRKHRQSKVRLKPEENNGTTQTREAGNVQTVHLMRRCLWSTLEKGSQGRACEPTICDTLWEATLAK</sequence>
<dbReference type="SUPFAM" id="SSF50156">
    <property type="entry name" value="PDZ domain-like"/>
    <property type="match status" value="1"/>
</dbReference>
<evidence type="ECO:0000259" key="2">
    <source>
        <dbReference type="PROSITE" id="PS50106"/>
    </source>
</evidence>
<evidence type="ECO:0000313" key="3">
    <source>
        <dbReference type="Proteomes" id="UP000095280"/>
    </source>
</evidence>